<comment type="caution">
    <text evidence="2">The sequence shown here is derived from an EMBL/GenBank/DDBJ whole genome shotgun (WGS) entry which is preliminary data.</text>
</comment>
<gene>
    <name evidence="2" type="ORF">EVAR_75085_1</name>
</gene>
<feature type="compositionally biased region" description="Basic and acidic residues" evidence="1">
    <location>
        <begin position="35"/>
        <end position="45"/>
    </location>
</feature>
<feature type="compositionally biased region" description="Polar residues" evidence="1">
    <location>
        <begin position="16"/>
        <end position="32"/>
    </location>
</feature>
<feature type="region of interest" description="Disordered" evidence="1">
    <location>
        <begin position="1"/>
        <end position="91"/>
    </location>
</feature>
<dbReference type="EMBL" id="BGZK01000455">
    <property type="protein sequence ID" value="GBP44628.1"/>
    <property type="molecule type" value="Genomic_DNA"/>
</dbReference>
<dbReference type="AlphaFoldDB" id="A0A4C1W016"/>
<accession>A0A4C1W016</accession>
<name>A0A4C1W016_EUMVA</name>
<protein>
    <submittedName>
        <fullName evidence="2">Uncharacterized protein</fullName>
    </submittedName>
</protein>
<dbReference type="Proteomes" id="UP000299102">
    <property type="component" value="Unassembled WGS sequence"/>
</dbReference>
<evidence type="ECO:0000313" key="2">
    <source>
        <dbReference type="EMBL" id="GBP44628.1"/>
    </source>
</evidence>
<evidence type="ECO:0000256" key="1">
    <source>
        <dbReference type="SAM" id="MobiDB-lite"/>
    </source>
</evidence>
<organism evidence="2 3">
    <name type="scientific">Eumeta variegata</name>
    <name type="common">Bagworm moth</name>
    <name type="synonym">Eumeta japonica</name>
    <dbReference type="NCBI Taxonomy" id="151549"/>
    <lineage>
        <taxon>Eukaryota</taxon>
        <taxon>Metazoa</taxon>
        <taxon>Ecdysozoa</taxon>
        <taxon>Arthropoda</taxon>
        <taxon>Hexapoda</taxon>
        <taxon>Insecta</taxon>
        <taxon>Pterygota</taxon>
        <taxon>Neoptera</taxon>
        <taxon>Endopterygota</taxon>
        <taxon>Lepidoptera</taxon>
        <taxon>Glossata</taxon>
        <taxon>Ditrysia</taxon>
        <taxon>Tineoidea</taxon>
        <taxon>Psychidae</taxon>
        <taxon>Oiketicinae</taxon>
        <taxon>Eumeta</taxon>
    </lineage>
</organism>
<evidence type="ECO:0000313" key="3">
    <source>
        <dbReference type="Proteomes" id="UP000299102"/>
    </source>
</evidence>
<reference evidence="2 3" key="1">
    <citation type="journal article" date="2019" name="Commun. Biol.">
        <title>The bagworm genome reveals a unique fibroin gene that provides high tensile strength.</title>
        <authorList>
            <person name="Kono N."/>
            <person name="Nakamura H."/>
            <person name="Ohtoshi R."/>
            <person name="Tomita M."/>
            <person name="Numata K."/>
            <person name="Arakawa K."/>
        </authorList>
    </citation>
    <scope>NUCLEOTIDE SEQUENCE [LARGE SCALE GENOMIC DNA]</scope>
</reference>
<proteinExistence type="predicted"/>
<keyword evidence="3" id="KW-1185">Reference proteome</keyword>
<sequence>MEATALLNGQELGDNTAMSPLVSNCHCTTSSRSIRKSEQLKEKTHSAQSVVQNRRRPPKKANATPGAAERRAAADGGRPLSPRIDILRPNRRKSGNNRLSIDSTLSIIQYVPPVNRWQLVGNGMAQLWNDLPSVNFLYSVSSIQPISQVLPMNYCKRFSRKEPISFQQADNALVTSPGL</sequence>